<keyword evidence="3" id="KW-1185">Reference proteome</keyword>
<evidence type="ECO:0000313" key="3">
    <source>
        <dbReference type="Proteomes" id="UP000520767"/>
    </source>
</evidence>
<accession>A0A7W7Q6Z2</accession>
<feature type="domain" description="Rv2525c-like glycoside hydrolase-like" evidence="1">
    <location>
        <begin position="15"/>
        <end position="183"/>
    </location>
</feature>
<comment type="caution">
    <text evidence="2">The sequence shown here is derived from an EMBL/GenBank/DDBJ whole genome shotgun (WGS) entry which is preliminary data.</text>
</comment>
<dbReference type="InterPro" id="IPR015020">
    <property type="entry name" value="Rv2525c-like_Glyco_Hydro-like"/>
</dbReference>
<dbReference type="Pfam" id="PF08924">
    <property type="entry name" value="Rv2525c_GlyHyd-like"/>
    <property type="match status" value="1"/>
</dbReference>
<evidence type="ECO:0000259" key="1">
    <source>
        <dbReference type="Pfam" id="PF08924"/>
    </source>
</evidence>
<dbReference type="SUPFAM" id="SSF51445">
    <property type="entry name" value="(Trans)glycosidases"/>
    <property type="match status" value="1"/>
</dbReference>
<gene>
    <name evidence="2" type="ORF">FHR82_004468</name>
</gene>
<dbReference type="Proteomes" id="UP000520767">
    <property type="component" value="Unassembled WGS sequence"/>
</dbReference>
<protein>
    <recommendedName>
        <fullName evidence="1">Rv2525c-like glycoside hydrolase-like domain-containing protein</fullName>
    </recommendedName>
</protein>
<proteinExistence type="predicted"/>
<organism evidence="2 3">
    <name type="scientific">Actinophytocola algeriensis</name>
    <dbReference type="NCBI Taxonomy" id="1768010"/>
    <lineage>
        <taxon>Bacteria</taxon>
        <taxon>Bacillati</taxon>
        <taxon>Actinomycetota</taxon>
        <taxon>Actinomycetes</taxon>
        <taxon>Pseudonocardiales</taxon>
        <taxon>Pseudonocardiaceae</taxon>
    </lineage>
</organism>
<reference evidence="2 3" key="1">
    <citation type="submission" date="2020-08" db="EMBL/GenBank/DDBJ databases">
        <title>Genomic Encyclopedia of Type Strains, Phase III (KMG-III): the genomes of soil and plant-associated and newly described type strains.</title>
        <authorList>
            <person name="Whitman W."/>
        </authorList>
    </citation>
    <scope>NUCLEOTIDE SEQUENCE [LARGE SCALE GENOMIC DNA]</scope>
    <source>
        <strain evidence="2 3">CECT 8960</strain>
    </source>
</reference>
<name>A0A7W7Q6Z2_9PSEU</name>
<dbReference type="EMBL" id="JACHJQ010000004">
    <property type="protein sequence ID" value="MBB4908226.1"/>
    <property type="molecule type" value="Genomic_DNA"/>
</dbReference>
<sequence length="310" mass="33314">MLVLDYSAGKPGAAAIRRAGYGGAVRYIGFPSRTKCTNAGELADFTRHGIGMALVYEDHTEDWLGGFGQGRVAGSRARNHANQIGFPADRPIYMAVDRDVVTSGEFGTMVEYLRGASQTVGGVGLTGVYGEYDVCVRAQQAGVARWFWQCRAWSGTPVKLFPGRHLYQRVGTVVVGGIGCDINDVLQPDWGQHTEDDVAASDVFNYRIKRQGSALGGETTLGAVVANIDRAWEMQNARDQAILAAIAAEKGIAPEALNTMIDDAVAAHAPAPDEVVAAQRDLIEAAVRDVMPDEQADRIVEKILQHLNGE</sequence>
<evidence type="ECO:0000313" key="2">
    <source>
        <dbReference type="EMBL" id="MBB4908226.1"/>
    </source>
</evidence>
<dbReference type="RefSeq" id="WP_184812322.1">
    <property type="nucleotide sequence ID" value="NZ_JACHJQ010000004.1"/>
</dbReference>
<dbReference type="InterPro" id="IPR017853">
    <property type="entry name" value="GH"/>
</dbReference>
<dbReference type="AlphaFoldDB" id="A0A7W7Q6Z2"/>
<dbReference type="Gene3D" id="3.20.20.80">
    <property type="entry name" value="Glycosidases"/>
    <property type="match status" value="1"/>
</dbReference>